<reference evidence="12" key="1">
    <citation type="submission" date="2025-08" db="UniProtKB">
        <authorList>
            <consortium name="RefSeq"/>
        </authorList>
    </citation>
    <scope>IDENTIFICATION</scope>
    <source>
        <tissue evidence="12">Blood</tissue>
    </source>
</reference>
<evidence type="ECO:0000256" key="7">
    <source>
        <dbReference type="ARBA" id="ARBA00023242"/>
    </source>
</evidence>
<dbReference type="SMART" id="SM00454">
    <property type="entry name" value="SAM"/>
    <property type="match status" value="1"/>
</dbReference>
<evidence type="ECO:0000256" key="5">
    <source>
        <dbReference type="ARBA" id="ARBA00023015"/>
    </source>
</evidence>
<comment type="similarity">
    <text evidence="2">Belongs to the SCM family.</text>
</comment>
<dbReference type="PANTHER" id="PTHR12247:SF84">
    <property type="entry name" value="SEX COMB ON MIDLEG-LIKE PROTEIN 2"/>
    <property type="match status" value="1"/>
</dbReference>
<keyword evidence="4" id="KW-0677">Repeat</keyword>
<dbReference type="RefSeq" id="XP_022421202.1">
    <property type="nucleotide sequence ID" value="XM_022565494.1"/>
</dbReference>
<feature type="compositionally biased region" description="Basic and acidic residues" evidence="9">
    <location>
        <begin position="450"/>
        <end position="467"/>
    </location>
</feature>
<dbReference type="GO" id="GO:0005634">
    <property type="term" value="C:nucleus"/>
    <property type="evidence" value="ECO:0007669"/>
    <property type="project" value="UniProtKB-SubCell"/>
</dbReference>
<accession>A0A2Y9MQ69</accession>
<keyword evidence="11" id="KW-1185">Reference proteome</keyword>
<keyword evidence="6" id="KW-0804">Transcription</keyword>
<dbReference type="GO" id="GO:0003682">
    <property type="term" value="F:chromatin binding"/>
    <property type="evidence" value="ECO:0007669"/>
    <property type="project" value="TreeGrafter"/>
</dbReference>
<name>A0A2Y9MQ69_DELLE</name>
<dbReference type="SUPFAM" id="SSF63748">
    <property type="entry name" value="Tudor/PWWP/MBT"/>
    <property type="match status" value="2"/>
</dbReference>
<feature type="compositionally biased region" description="Low complexity" evidence="9">
    <location>
        <begin position="524"/>
        <end position="557"/>
    </location>
</feature>
<dbReference type="InterPro" id="IPR047531">
    <property type="entry name" value="SAM_Scm-like"/>
</dbReference>
<keyword evidence="5" id="KW-0805">Transcription regulation</keyword>
<dbReference type="InterPro" id="IPR050548">
    <property type="entry name" value="PcG_chromatin_remod_factors"/>
</dbReference>
<dbReference type="AlphaFoldDB" id="A0A2Y9MQ69"/>
<evidence type="ECO:0000313" key="12">
    <source>
        <dbReference type="RefSeq" id="XP_022421202.1"/>
    </source>
</evidence>
<dbReference type="CDD" id="cd20109">
    <property type="entry name" value="MBT_SCML2_rpt2"/>
    <property type="match status" value="1"/>
</dbReference>
<dbReference type="PROSITE" id="PS51079">
    <property type="entry name" value="MBT"/>
    <property type="match status" value="2"/>
</dbReference>
<evidence type="ECO:0000256" key="9">
    <source>
        <dbReference type="SAM" id="MobiDB-lite"/>
    </source>
</evidence>
<dbReference type="FunFam" id="1.10.150.50:FF:000018">
    <property type="entry name" value="Polycomb protein scmh1 isoform 4"/>
    <property type="match status" value="1"/>
</dbReference>
<gene>
    <name evidence="12" type="primary">SCML2</name>
</gene>
<dbReference type="CTD" id="10389"/>
<dbReference type="GO" id="GO:0045892">
    <property type="term" value="P:negative regulation of DNA-templated transcription"/>
    <property type="evidence" value="ECO:0007669"/>
    <property type="project" value="TreeGrafter"/>
</dbReference>
<dbReference type="InterPro" id="IPR038348">
    <property type="entry name" value="SLED_sf"/>
</dbReference>
<feature type="repeat" description="MBT" evidence="8">
    <location>
        <begin position="139"/>
        <end position="240"/>
    </location>
</feature>
<evidence type="ECO:0000259" key="10">
    <source>
        <dbReference type="SMART" id="SM00454"/>
    </source>
</evidence>
<dbReference type="InterPro" id="IPR033763">
    <property type="entry name" value="SCML2_RBR"/>
</dbReference>
<dbReference type="SMART" id="SM00561">
    <property type="entry name" value="MBT"/>
    <property type="match status" value="2"/>
</dbReference>
<dbReference type="InterPro" id="IPR001660">
    <property type="entry name" value="SAM"/>
</dbReference>
<dbReference type="Proteomes" id="UP000248483">
    <property type="component" value="Unplaced"/>
</dbReference>
<evidence type="ECO:0000256" key="6">
    <source>
        <dbReference type="ARBA" id="ARBA00023163"/>
    </source>
</evidence>
<dbReference type="Pfam" id="PF12140">
    <property type="entry name" value="SLED"/>
    <property type="match status" value="1"/>
</dbReference>
<dbReference type="SUPFAM" id="SSF47769">
    <property type="entry name" value="SAM/Pointed domain"/>
    <property type="match status" value="1"/>
</dbReference>
<evidence type="ECO:0000256" key="2">
    <source>
        <dbReference type="ARBA" id="ARBA00008469"/>
    </source>
</evidence>
<keyword evidence="3" id="KW-0678">Repressor</keyword>
<dbReference type="Gene3D" id="1.10.150.50">
    <property type="entry name" value="Transcription Factor, Ets-1"/>
    <property type="match status" value="1"/>
</dbReference>
<dbReference type="InterPro" id="IPR004092">
    <property type="entry name" value="Mbt"/>
</dbReference>
<dbReference type="Gene3D" id="2.30.30.140">
    <property type="match status" value="2"/>
</dbReference>
<feature type="region of interest" description="Disordered" evidence="9">
    <location>
        <begin position="442"/>
        <end position="573"/>
    </location>
</feature>
<feature type="repeat" description="MBT" evidence="8">
    <location>
        <begin position="33"/>
        <end position="131"/>
    </location>
</feature>
<evidence type="ECO:0000256" key="1">
    <source>
        <dbReference type="ARBA" id="ARBA00004123"/>
    </source>
</evidence>
<dbReference type="InterPro" id="IPR021987">
    <property type="entry name" value="SLED"/>
</dbReference>
<dbReference type="Pfam" id="PF17208">
    <property type="entry name" value="RBR"/>
    <property type="match status" value="1"/>
</dbReference>
<sequence>MGRTVNEESMDAKKENQEKAPQSGTSSVQDDDFNWENYLKETGSLSAPSECFRQSQIPPANDFKVGMKLEAHDPRNMISVCIATVVGITGARLRLRLDGSDNRNDFWRLVDSPDIQPVGTCEKEGDLLRPPLGYQMNTSSWPMFLLRTLSGSEMAPATFFKKEPPKPPLNNFKVGMKLEAIDRKNPYLICPATIGNVKGDEVYITFDGWSGAFDYWCKYDCRDIFPVGWCRLTGDVLQPPGTYVPVTKNIAKTQPSPSKATQRSMQSLQKTAVILPTQQIRKSGRTKPPAHTSVPKKGSSVKNITPRKKGPNSGRKEKRIPVVCSTSSASVSMLARGRGGVLYDKDAVPGSSKIVMSTGPVNVVLRRTVQACVDCAIQSKTVFGFLKPDDRGGEVITASFDGETHSIQLPPVNSASFALRFLEKLCHSLQCDNLLSSQPFSSYRGNGHSPAEHDQNNSVKEDTTEKKSTKRPSQEPLPYVAPLSPKLPKTEVHASEEEVLSSEGNGIPKGEMLSEESKNPPLNPASSLNPASTSPISTHTPVSSSVSQSVPCTSSSTLVGTESPPKSSHHEVTFQMQRKSEAPSYIAVPDPSVLKQGFSKDPSTWSVDEVIQFMKHKDPQISGPLVDLFMQHEIDGKALLLLKSDVMMKYMGLKLGPALKLCYYIEKLKEGKYN</sequence>
<dbReference type="PANTHER" id="PTHR12247">
    <property type="entry name" value="POLYCOMB GROUP PROTEIN"/>
    <property type="match status" value="1"/>
</dbReference>
<feature type="region of interest" description="Disordered" evidence="9">
    <location>
        <begin position="1"/>
        <end position="33"/>
    </location>
</feature>
<proteinExistence type="inferred from homology"/>
<evidence type="ECO:0000313" key="11">
    <source>
        <dbReference type="Proteomes" id="UP000248483"/>
    </source>
</evidence>
<protein>
    <submittedName>
        <fullName evidence="12">Sex comb on midleg-like protein 2 isoform X3</fullName>
    </submittedName>
</protein>
<organism evidence="11 12">
    <name type="scientific">Delphinapterus leucas</name>
    <name type="common">Beluga whale</name>
    <dbReference type="NCBI Taxonomy" id="9749"/>
    <lineage>
        <taxon>Eukaryota</taxon>
        <taxon>Metazoa</taxon>
        <taxon>Chordata</taxon>
        <taxon>Craniata</taxon>
        <taxon>Vertebrata</taxon>
        <taxon>Euteleostomi</taxon>
        <taxon>Mammalia</taxon>
        <taxon>Eutheria</taxon>
        <taxon>Laurasiatheria</taxon>
        <taxon>Artiodactyla</taxon>
        <taxon>Whippomorpha</taxon>
        <taxon>Cetacea</taxon>
        <taxon>Odontoceti</taxon>
        <taxon>Monodontidae</taxon>
        <taxon>Delphinapterus</taxon>
    </lineage>
</organism>
<evidence type="ECO:0000256" key="8">
    <source>
        <dbReference type="PROSITE-ProRule" id="PRU00459"/>
    </source>
</evidence>
<evidence type="ECO:0000256" key="4">
    <source>
        <dbReference type="ARBA" id="ARBA00022737"/>
    </source>
</evidence>
<dbReference type="CDD" id="cd09578">
    <property type="entry name" value="SAM_Scm"/>
    <property type="match status" value="1"/>
</dbReference>
<keyword evidence="7" id="KW-0539">Nucleus</keyword>
<feature type="compositionally biased region" description="Polar residues" evidence="9">
    <location>
        <begin position="19"/>
        <end position="28"/>
    </location>
</feature>
<dbReference type="GeneID" id="111170380"/>
<dbReference type="Pfam" id="PF02820">
    <property type="entry name" value="MBT"/>
    <property type="match status" value="2"/>
</dbReference>
<dbReference type="GO" id="GO:0042393">
    <property type="term" value="F:histone binding"/>
    <property type="evidence" value="ECO:0007669"/>
    <property type="project" value="TreeGrafter"/>
</dbReference>
<evidence type="ECO:0000256" key="3">
    <source>
        <dbReference type="ARBA" id="ARBA00022491"/>
    </source>
</evidence>
<comment type="subcellular location">
    <subcellularLocation>
        <location evidence="1">Nucleus</location>
    </subcellularLocation>
</comment>
<feature type="domain" description="SAM" evidence="10">
    <location>
        <begin position="602"/>
        <end position="671"/>
    </location>
</feature>
<dbReference type="Gene3D" id="3.90.1150.190">
    <property type="entry name" value="SLED domain"/>
    <property type="match status" value="1"/>
</dbReference>
<feature type="region of interest" description="Disordered" evidence="9">
    <location>
        <begin position="280"/>
        <end position="318"/>
    </location>
</feature>
<dbReference type="FunFam" id="2.30.30.140:FF:000016">
    <property type="entry name" value="polycomb protein SCMH1 isoform X1"/>
    <property type="match status" value="1"/>
</dbReference>
<dbReference type="InterPro" id="IPR013761">
    <property type="entry name" value="SAM/pointed_sf"/>
</dbReference>
<dbReference type="Pfam" id="PF00536">
    <property type="entry name" value="SAM_1"/>
    <property type="match status" value="1"/>
</dbReference>